<protein>
    <submittedName>
        <fullName evidence="1">Uncharacterized protein</fullName>
    </submittedName>
</protein>
<evidence type="ECO:0000313" key="2">
    <source>
        <dbReference type="Proteomes" id="UP000785679"/>
    </source>
</evidence>
<proteinExistence type="predicted"/>
<dbReference type="OrthoDB" id="323643at2759"/>
<name>A0A8J8SXC9_HALGN</name>
<reference evidence="1" key="1">
    <citation type="submission" date="2019-06" db="EMBL/GenBank/DDBJ databases">
        <authorList>
            <person name="Zheng W."/>
        </authorList>
    </citation>
    <scope>NUCLEOTIDE SEQUENCE</scope>
    <source>
        <strain evidence="1">QDHG01</strain>
    </source>
</reference>
<evidence type="ECO:0000313" key="1">
    <source>
        <dbReference type="EMBL" id="TNV74299.1"/>
    </source>
</evidence>
<comment type="caution">
    <text evidence="1">The sequence shown here is derived from an EMBL/GenBank/DDBJ whole genome shotgun (WGS) entry which is preliminary data.</text>
</comment>
<dbReference type="AlphaFoldDB" id="A0A8J8SXC9"/>
<keyword evidence="2" id="KW-1185">Reference proteome</keyword>
<gene>
    <name evidence="1" type="ORF">FGO68_gene1737</name>
</gene>
<dbReference type="Proteomes" id="UP000785679">
    <property type="component" value="Unassembled WGS sequence"/>
</dbReference>
<dbReference type="EMBL" id="RRYP01017169">
    <property type="protein sequence ID" value="TNV74299.1"/>
    <property type="molecule type" value="Genomic_DNA"/>
</dbReference>
<organism evidence="1 2">
    <name type="scientific">Halteria grandinella</name>
    <dbReference type="NCBI Taxonomy" id="5974"/>
    <lineage>
        <taxon>Eukaryota</taxon>
        <taxon>Sar</taxon>
        <taxon>Alveolata</taxon>
        <taxon>Ciliophora</taxon>
        <taxon>Intramacronucleata</taxon>
        <taxon>Spirotrichea</taxon>
        <taxon>Stichotrichia</taxon>
        <taxon>Sporadotrichida</taxon>
        <taxon>Halteriidae</taxon>
        <taxon>Halteria</taxon>
    </lineage>
</organism>
<accession>A0A8J8SXC9</accession>
<sequence length="379" mass="41822">MYDDLSKVLFVDSSILNYATFYPGKLLGSTLTVGNLTNCEQIVELSVDAQSYTYSKRVIREKYAITSDNQLPFPLEIGEKDTIVNSEVKHEAWYIENPISKELTKRITLKLGPKAEQEFIIVVRSPSSNLKKSGASLLSQINIGVLTYKDEQFGLKDSFEEFLSVNYNNSMKEFLRDRKKLAVHQKLEILLAGKVDVPSVTCPKELFDADMKERLIPVVVKKPVGSAALTSAANAGSKFRLPFKNNGPQEIEIEFTFAKQSSTICGPAFAPTDSKGNKSMQSPIDFTIGPGGSTLKLPPNGGLNNLNLTAKFKNAYQLLCLKAERQNSLKQDKKKEGASSQAEKYSHLLIAKVKDTAILFSFIIEVTVVEQSSAGPSMS</sequence>